<evidence type="ECO:0008006" key="9">
    <source>
        <dbReference type="Google" id="ProtNLM"/>
    </source>
</evidence>
<sequence length="408" mass="45142">MINRIRAVFARHSLLKWGVAGGVLVAIVLLFFAGMGVSSKEAFINGRISTVLSPLPGQLVLAKNIAPGQAVRARQSLGNVVTTQANDQIPGLVAQRSALEIQLAELDKQISGIDQRLQVYQQQRQQYLAESRMQQQLGEKQSAATFVQLKEELSAITAQTAFSRQQLQRYENLYQQRFISRMEYEERKNNTRVLQASQEAKAAELRQRLLDVNAAKSGLQLTGPRTLDAPQQNQRDMSLTIENMQQEKLQLIARKQATTQSIQEVAALLHSRQQAALNSSTDGVIWDVTEESGASVQNGTPIVRILDCRTRWVEAFFDEADAGSLRPGMAVTVRLTTASATRWKGTIRTLRAGSGRVAVGERDVQPPPEIARRQLPVKVLTAHIDIDWKDVPDPASFCLAGRSVTVNI</sequence>
<evidence type="ECO:0000256" key="6">
    <source>
        <dbReference type="SAM" id="Phobius"/>
    </source>
</evidence>
<dbReference type="PATRIC" id="fig|716541.4.peg.4126"/>
<feature type="coiled-coil region" evidence="5">
    <location>
        <begin position="96"/>
        <end position="123"/>
    </location>
</feature>
<evidence type="ECO:0000313" key="7">
    <source>
        <dbReference type="EMBL" id="ADF63507.1"/>
    </source>
</evidence>
<dbReference type="AlphaFoldDB" id="A0A0H3CSJ6"/>
<evidence type="ECO:0000313" key="8">
    <source>
        <dbReference type="Proteomes" id="UP000002363"/>
    </source>
</evidence>
<evidence type="ECO:0000256" key="1">
    <source>
        <dbReference type="ARBA" id="ARBA00004167"/>
    </source>
</evidence>
<evidence type="ECO:0000256" key="5">
    <source>
        <dbReference type="SAM" id="Coils"/>
    </source>
</evidence>
<name>A0A0H3CSJ6_ENTCC</name>
<keyword evidence="2 6" id="KW-0812">Transmembrane</keyword>
<dbReference type="Proteomes" id="UP000002363">
    <property type="component" value="Chromosome"/>
</dbReference>
<dbReference type="KEGG" id="enc:ECL_03973"/>
<keyword evidence="5" id="KW-0175">Coiled coil</keyword>
<dbReference type="EMBL" id="CP001918">
    <property type="protein sequence ID" value="ADF63507.1"/>
    <property type="molecule type" value="Genomic_DNA"/>
</dbReference>
<dbReference type="OrthoDB" id="9806939at2"/>
<evidence type="ECO:0000256" key="4">
    <source>
        <dbReference type="ARBA" id="ARBA00023136"/>
    </source>
</evidence>
<dbReference type="EnsemblBacteria" id="ADF63507">
    <property type="protein sequence ID" value="ADF63507"/>
    <property type="gene ID" value="ECL_03973"/>
</dbReference>
<dbReference type="Gene3D" id="2.40.30.170">
    <property type="match status" value="1"/>
</dbReference>
<dbReference type="HOGENOM" id="CLU_663382_0_0_6"/>
<protein>
    <recommendedName>
        <fullName evidence="9">HlyD family secretion protein</fullName>
    </recommendedName>
</protein>
<keyword evidence="8" id="KW-1185">Reference proteome</keyword>
<keyword evidence="3 6" id="KW-1133">Transmembrane helix</keyword>
<accession>A0A0H3CSJ6</accession>
<keyword evidence="4 6" id="KW-0472">Membrane</keyword>
<dbReference type="PANTHER" id="PTHR30386:SF26">
    <property type="entry name" value="TRANSPORT PROTEIN COMB"/>
    <property type="match status" value="1"/>
</dbReference>
<feature type="transmembrane region" description="Helical" evidence="6">
    <location>
        <begin position="14"/>
        <end position="37"/>
    </location>
</feature>
<comment type="subcellular location">
    <subcellularLocation>
        <location evidence="1">Membrane</location>
        <topology evidence="1">Single-pass membrane protein</topology>
    </subcellularLocation>
</comment>
<proteinExistence type="predicted"/>
<dbReference type="RefSeq" id="WP_013098379.1">
    <property type="nucleotide sequence ID" value="NC_014121.1"/>
</dbReference>
<organism evidence="7 8">
    <name type="scientific">Enterobacter cloacae subsp. cloacae (strain ATCC 13047 / DSM 30054 / NBRC 13535 / NCTC 10005 / WDCM 00083 / NCDC 279-56)</name>
    <dbReference type="NCBI Taxonomy" id="716541"/>
    <lineage>
        <taxon>Bacteria</taxon>
        <taxon>Pseudomonadati</taxon>
        <taxon>Pseudomonadota</taxon>
        <taxon>Gammaproteobacteria</taxon>
        <taxon>Enterobacterales</taxon>
        <taxon>Enterobacteriaceae</taxon>
        <taxon>Enterobacter</taxon>
        <taxon>Enterobacter cloacae complex</taxon>
    </lineage>
</organism>
<dbReference type="PANTHER" id="PTHR30386">
    <property type="entry name" value="MEMBRANE FUSION SUBUNIT OF EMRAB-TOLC MULTIDRUG EFFLUX PUMP"/>
    <property type="match status" value="1"/>
</dbReference>
<dbReference type="eggNOG" id="COG1566">
    <property type="taxonomic scope" value="Bacteria"/>
</dbReference>
<dbReference type="GO" id="GO:0016020">
    <property type="term" value="C:membrane"/>
    <property type="evidence" value="ECO:0007669"/>
    <property type="project" value="UniProtKB-SubCell"/>
</dbReference>
<gene>
    <name evidence="7" type="ordered locus">ECL_03973</name>
</gene>
<evidence type="ECO:0000256" key="2">
    <source>
        <dbReference type="ARBA" id="ARBA00022692"/>
    </source>
</evidence>
<dbReference type="STRING" id="716541.ECL_03973"/>
<evidence type="ECO:0000256" key="3">
    <source>
        <dbReference type="ARBA" id="ARBA00022989"/>
    </source>
</evidence>
<dbReference type="InterPro" id="IPR050739">
    <property type="entry name" value="MFP"/>
</dbReference>
<reference evidence="7 8" key="1">
    <citation type="journal article" date="2010" name="J. Bacteriol.">
        <title>Complete genome sequence of Enterobacter cloacae subsp. cloacae type strain ATCC 13047.</title>
        <authorList>
            <person name="Ren Y."/>
            <person name="Ren Y."/>
            <person name="Zhou Z."/>
            <person name="Guo X."/>
            <person name="Li Y."/>
            <person name="Feng L."/>
            <person name="Wang L."/>
        </authorList>
    </citation>
    <scope>NUCLEOTIDE SEQUENCE [LARGE SCALE GENOMIC DNA]</scope>
    <source>
        <strain evidence="8">ATCC 13047 / DSM 30054 / NBRC 13535 / NCTC 10005 / WDCM 00083 / NCDC 279-56</strain>
    </source>
</reference>